<dbReference type="Proteomes" id="UP000319257">
    <property type="component" value="Unassembled WGS sequence"/>
</dbReference>
<dbReference type="AlphaFoldDB" id="A0A507BIU2"/>
<feature type="coiled-coil region" evidence="1">
    <location>
        <begin position="49"/>
        <end position="76"/>
    </location>
</feature>
<evidence type="ECO:0000256" key="2">
    <source>
        <dbReference type="SAM" id="MobiDB-lite"/>
    </source>
</evidence>
<dbReference type="OrthoDB" id="5244622at2759"/>
<dbReference type="RefSeq" id="XP_030998221.1">
    <property type="nucleotide sequence ID" value="XM_031138145.1"/>
</dbReference>
<gene>
    <name evidence="3" type="ORF">E0L32_003804</name>
</gene>
<comment type="caution">
    <text evidence="3">The sequence shown here is derived from an EMBL/GenBank/DDBJ whole genome shotgun (WGS) entry which is preliminary data.</text>
</comment>
<reference evidence="3 4" key="1">
    <citation type="submission" date="2019-06" db="EMBL/GenBank/DDBJ databases">
        <title>Draft genome sequence of the filamentous fungus Phialemoniopsis curvata isolated from diesel fuel.</title>
        <authorList>
            <person name="Varaljay V.A."/>
            <person name="Lyon W.J."/>
            <person name="Crouch A.L."/>
            <person name="Drake C.E."/>
            <person name="Hollomon J.M."/>
            <person name="Nadeau L.J."/>
            <person name="Nunn H.S."/>
            <person name="Stevenson B.S."/>
            <person name="Bojanowski C.L."/>
            <person name="Crookes-Goodson W.J."/>
        </authorList>
    </citation>
    <scope>NUCLEOTIDE SEQUENCE [LARGE SCALE GENOMIC DNA]</scope>
    <source>
        <strain evidence="3 4">D216</strain>
    </source>
</reference>
<dbReference type="GeneID" id="41971251"/>
<dbReference type="InParanoid" id="A0A507BIU2"/>
<feature type="compositionally biased region" description="Low complexity" evidence="2">
    <location>
        <begin position="107"/>
        <end position="118"/>
    </location>
</feature>
<evidence type="ECO:0000313" key="4">
    <source>
        <dbReference type="Proteomes" id="UP000319257"/>
    </source>
</evidence>
<evidence type="ECO:0000256" key="1">
    <source>
        <dbReference type="SAM" id="Coils"/>
    </source>
</evidence>
<proteinExistence type="predicted"/>
<feature type="region of interest" description="Disordered" evidence="2">
    <location>
        <begin position="99"/>
        <end position="143"/>
    </location>
</feature>
<organism evidence="3 4">
    <name type="scientific">Thyridium curvatum</name>
    <dbReference type="NCBI Taxonomy" id="1093900"/>
    <lineage>
        <taxon>Eukaryota</taxon>
        <taxon>Fungi</taxon>
        <taxon>Dikarya</taxon>
        <taxon>Ascomycota</taxon>
        <taxon>Pezizomycotina</taxon>
        <taxon>Sordariomycetes</taxon>
        <taxon>Sordariomycetidae</taxon>
        <taxon>Thyridiales</taxon>
        <taxon>Thyridiaceae</taxon>
        <taxon>Thyridium</taxon>
    </lineage>
</organism>
<protein>
    <submittedName>
        <fullName evidence="3">Uncharacterized protein</fullName>
    </submittedName>
</protein>
<name>A0A507BIU2_9PEZI</name>
<accession>A0A507BIU2</accession>
<keyword evidence="1" id="KW-0175">Coiled coil</keyword>
<dbReference type="EMBL" id="SKBQ01000017">
    <property type="protein sequence ID" value="TPX16510.1"/>
    <property type="molecule type" value="Genomic_DNA"/>
</dbReference>
<sequence length="622" mass="68784">MHLLDDLTDKPRLAFRIQKRYDENLERSYEQLVEISRLCREKCELWEKNRVLENKSQTLENENASLREELAALRTSRQDEGTTDVSDDTKDLVHVEERGDDDLLCDSSPAHSISSPSSTAQELPDTQAHSPPAASFVLDDEPSSPASSFVLVDELSSPACSSTTIAELGISDAAPVTPGAPCPSHVAIPTGSLESDSNYPQNEVRRVYCSALELELGMSLYNHVGTTESPVPSEVDDTDVRPTEWISEDEELREGCIEMHYGTSYRSPLPELPGVLTYGIQYRPDAVVRYPDEAALDVPSSDLRTVTISNIPAGHQLRDVLQRVRGGGVHKAILADTRALGQGMTAMVKFISADDASNFVGAAQELATPKRAADIAYPWKVTLTGTPAYPDHTFVTDAIEEEGATRCLMVRGASIDDMLELLSGLGLDFRRAPHKVSVLEDAFIDHKGRLFLNFADIAVAVNARHTIRVTERLSDINQRISYAMDHCQGCVCELAKPSEPVSCGYMSFKDISLHCNILTIITFRQSMKGYLNTFTVKALDPNDHGSKRLYHMHALPWTEDQMKSLKAKVSCDACKAGEQCDQHESPPHWGEGTAFFSLEEHDMLHHLIVAPGTDIWHYCDSQ</sequence>
<evidence type="ECO:0000313" key="3">
    <source>
        <dbReference type="EMBL" id="TPX16510.1"/>
    </source>
</evidence>
<keyword evidence="4" id="KW-1185">Reference proteome</keyword>